<protein>
    <recommendedName>
        <fullName evidence="3">HNH nuclease domain-containing protein</fullName>
    </recommendedName>
</protein>
<name>E3Q424_COLGM</name>
<dbReference type="OrthoDB" id="2104739at2759"/>
<dbReference type="AlphaFoldDB" id="E3Q424"/>
<evidence type="ECO:0000313" key="1">
    <source>
        <dbReference type="EMBL" id="EFQ25336.1"/>
    </source>
</evidence>
<organism evidence="2">
    <name type="scientific">Colletotrichum graminicola (strain M1.001 / M2 / FGSC 10212)</name>
    <name type="common">Maize anthracnose fungus</name>
    <name type="synonym">Glomerella graminicola</name>
    <dbReference type="NCBI Taxonomy" id="645133"/>
    <lineage>
        <taxon>Eukaryota</taxon>
        <taxon>Fungi</taxon>
        <taxon>Dikarya</taxon>
        <taxon>Ascomycota</taxon>
        <taxon>Pezizomycotina</taxon>
        <taxon>Sordariomycetes</taxon>
        <taxon>Hypocreomycetidae</taxon>
        <taxon>Glomerellales</taxon>
        <taxon>Glomerellaceae</taxon>
        <taxon>Colletotrichum</taxon>
        <taxon>Colletotrichum graminicola species complex</taxon>
    </lineage>
</organism>
<dbReference type="VEuPathDB" id="FungiDB:GLRG_00480"/>
<dbReference type="HOGENOM" id="CLU_049186_0_0_1"/>
<evidence type="ECO:0008006" key="3">
    <source>
        <dbReference type="Google" id="ProtNLM"/>
    </source>
</evidence>
<proteinExistence type="predicted"/>
<dbReference type="Proteomes" id="UP000008782">
    <property type="component" value="Unassembled WGS sequence"/>
</dbReference>
<gene>
    <name evidence="1" type="ORF">GLRG_00480</name>
</gene>
<dbReference type="EMBL" id="GG697332">
    <property type="protein sequence ID" value="EFQ25336.1"/>
    <property type="molecule type" value="Genomic_DNA"/>
</dbReference>
<keyword evidence="2" id="KW-1185">Reference proteome</keyword>
<dbReference type="STRING" id="645133.E3Q424"/>
<dbReference type="GeneID" id="24405845"/>
<evidence type="ECO:0000313" key="2">
    <source>
        <dbReference type="Proteomes" id="UP000008782"/>
    </source>
</evidence>
<dbReference type="eggNOG" id="ENOG502SCMH">
    <property type="taxonomic scope" value="Eukaryota"/>
</dbReference>
<dbReference type="RefSeq" id="XP_008089356.1">
    <property type="nucleotide sequence ID" value="XM_008091165.1"/>
</dbReference>
<reference evidence="2" key="1">
    <citation type="journal article" date="2012" name="Nat. Genet.">
        <title>Lifestyle transitions in plant pathogenic Colletotrichum fungi deciphered by genome and transcriptome analyses.</title>
        <authorList>
            <person name="O'Connell R.J."/>
            <person name="Thon M.R."/>
            <person name="Hacquard S."/>
            <person name="Amyotte S.G."/>
            <person name="Kleemann J."/>
            <person name="Torres M.F."/>
            <person name="Damm U."/>
            <person name="Buiate E.A."/>
            <person name="Epstein L."/>
            <person name="Alkan N."/>
            <person name="Altmueller J."/>
            <person name="Alvarado-Balderrama L."/>
            <person name="Bauser C.A."/>
            <person name="Becker C."/>
            <person name="Birren B.W."/>
            <person name="Chen Z."/>
            <person name="Choi J."/>
            <person name="Crouch J.A."/>
            <person name="Duvick J.P."/>
            <person name="Farman M.A."/>
            <person name="Gan P."/>
            <person name="Heiman D."/>
            <person name="Henrissat B."/>
            <person name="Howard R.J."/>
            <person name="Kabbage M."/>
            <person name="Koch C."/>
            <person name="Kracher B."/>
            <person name="Kubo Y."/>
            <person name="Law A.D."/>
            <person name="Lebrun M.-H."/>
            <person name="Lee Y.-H."/>
            <person name="Miyara I."/>
            <person name="Moore N."/>
            <person name="Neumann U."/>
            <person name="Nordstroem K."/>
            <person name="Panaccione D.G."/>
            <person name="Panstruga R."/>
            <person name="Place M."/>
            <person name="Proctor R.H."/>
            <person name="Prusky D."/>
            <person name="Rech G."/>
            <person name="Reinhardt R."/>
            <person name="Rollins J.A."/>
            <person name="Rounsley S."/>
            <person name="Schardl C.L."/>
            <person name="Schwartz D.C."/>
            <person name="Shenoy N."/>
            <person name="Shirasu K."/>
            <person name="Sikhakolli U.R."/>
            <person name="Stueber K."/>
            <person name="Sukno S.A."/>
            <person name="Sweigard J.A."/>
            <person name="Takano Y."/>
            <person name="Takahara H."/>
            <person name="Trail F."/>
            <person name="van der Does H.C."/>
            <person name="Voll L.M."/>
            <person name="Will I."/>
            <person name="Young S."/>
            <person name="Zeng Q."/>
            <person name="Zhang J."/>
            <person name="Zhou S."/>
            <person name="Dickman M.B."/>
            <person name="Schulze-Lefert P."/>
            <person name="Ver Loren van Themaat E."/>
            <person name="Ma L.-J."/>
            <person name="Vaillancourt L.J."/>
        </authorList>
    </citation>
    <scope>NUCLEOTIDE SEQUENCE [LARGE SCALE GENOMIC DNA]</scope>
    <source>
        <strain evidence="2">M1.001 / M2 / FGSC 10212</strain>
    </source>
</reference>
<sequence length="237" mass="27032">MASSRRPQWSTVLNSVKKHPLTLQELEDSHSDLSSALPDPDDYMDLMEVTGRILELYSNISQDNDTTCQVLRTFQSELRKRGRLVLMTEIKTIGTDKPKLASLARYLSDNILKPPTDFINDLAATVESWNRNRQSTLKQDILKRDGFRCAFSHIYDSESAEDGLVQPYDGARIAETELAHIMPIGLSQFNEADDREKEAVASIWNALYRYFPELKDRIGPEDLNQHANLITFEHSDS</sequence>
<accession>E3Q424</accession>